<dbReference type="Gene3D" id="2.30.39.10">
    <property type="entry name" value="Alpha-1-antitrypsin, domain 1"/>
    <property type="match status" value="1"/>
</dbReference>
<dbReference type="SUPFAM" id="SSF56574">
    <property type="entry name" value="Serpins"/>
    <property type="match status" value="1"/>
</dbReference>
<dbReference type="InterPro" id="IPR042185">
    <property type="entry name" value="Serpin_sf_2"/>
</dbReference>
<dbReference type="InterPro" id="IPR023795">
    <property type="entry name" value="Serpin_CS"/>
</dbReference>
<keyword evidence="4" id="KW-1185">Reference proteome</keyword>
<name>A0A1R3XSR0_9BACT</name>
<dbReference type="CDD" id="cd19588">
    <property type="entry name" value="serpin_miropin-like"/>
    <property type="match status" value="1"/>
</dbReference>
<comment type="similarity">
    <text evidence="1">Belongs to the serpin family.</text>
</comment>
<dbReference type="Gene3D" id="3.30.497.10">
    <property type="entry name" value="Antithrombin, subunit I, domain 2"/>
    <property type="match status" value="1"/>
</dbReference>
<dbReference type="Pfam" id="PF00079">
    <property type="entry name" value="Serpin"/>
    <property type="match status" value="1"/>
</dbReference>
<sequence length="434" mass="48057">MIDPMQPSHLHQGLSGIDHNPIFPMRRNMFLSGIALVALSLFSACQKEMVDEGPNTPNTRPLTAQEQKTVTSSNDFAFRSFAELSKAEEAENVFISPLSISMALAMAYNGADGETKQAIGQMLGFEAASDEDINKSYKDLIALLQGIDKKVIFTSANSLWHSNLVRLQAPFIQTNKEYFNATVQGLDFASPASVGQINNWVKNSTNDKIDKILDEIGRDEVLFLINAIYFKGTWTYPFDKNLTKPGLFYLENGSSMTHDFMSMKKGEYLVYGDNTVNMVDLPYGNGQYSMTIVMPSGENTVQSIMPQLNPDNLAKWLAAGNKISKELQMPKFKLEYEEELNAMLSKLGMGIAFSGGANFSRMLEGQSNLAISKVKHKTFVEVNEEGTEAAAVTSVGVELTSMPSAYRIDRPFVFMIREKSSGAILFIGKLMQPE</sequence>
<dbReference type="InterPro" id="IPR023796">
    <property type="entry name" value="Serpin_dom"/>
</dbReference>
<dbReference type="InterPro" id="IPR000215">
    <property type="entry name" value="Serpin_fam"/>
</dbReference>
<dbReference type="Proteomes" id="UP000187181">
    <property type="component" value="Unassembled WGS sequence"/>
</dbReference>
<dbReference type="PANTHER" id="PTHR11461">
    <property type="entry name" value="SERINE PROTEASE INHIBITOR, SERPIN"/>
    <property type="match status" value="1"/>
</dbReference>
<dbReference type="InterPro" id="IPR036186">
    <property type="entry name" value="Serpin_sf"/>
</dbReference>
<dbReference type="AlphaFoldDB" id="A0A1R3XSR0"/>
<organism evidence="3 4">
    <name type="scientific">Pontibacter indicus</name>
    <dbReference type="NCBI Taxonomy" id="1317125"/>
    <lineage>
        <taxon>Bacteria</taxon>
        <taxon>Pseudomonadati</taxon>
        <taxon>Bacteroidota</taxon>
        <taxon>Cytophagia</taxon>
        <taxon>Cytophagales</taxon>
        <taxon>Hymenobacteraceae</taxon>
        <taxon>Pontibacter</taxon>
    </lineage>
</organism>
<accession>A0A1R3XSR0</accession>
<evidence type="ECO:0000313" key="4">
    <source>
        <dbReference type="Proteomes" id="UP000187181"/>
    </source>
</evidence>
<proteinExistence type="inferred from homology"/>
<dbReference type="PROSITE" id="PS00284">
    <property type="entry name" value="SERPIN"/>
    <property type="match status" value="1"/>
</dbReference>
<dbReference type="GO" id="GO:0005615">
    <property type="term" value="C:extracellular space"/>
    <property type="evidence" value="ECO:0007669"/>
    <property type="project" value="InterPro"/>
</dbReference>
<dbReference type="InterPro" id="IPR042178">
    <property type="entry name" value="Serpin_sf_1"/>
</dbReference>
<evidence type="ECO:0000313" key="3">
    <source>
        <dbReference type="EMBL" id="SIT94926.1"/>
    </source>
</evidence>
<evidence type="ECO:0000259" key="2">
    <source>
        <dbReference type="SMART" id="SM00093"/>
    </source>
</evidence>
<dbReference type="OrthoDB" id="9764871at2"/>
<dbReference type="GO" id="GO:0004867">
    <property type="term" value="F:serine-type endopeptidase inhibitor activity"/>
    <property type="evidence" value="ECO:0007669"/>
    <property type="project" value="InterPro"/>
</dbReference>
<dbReference type="PANTHER" id="PTHR11461:SF211">
    <property type="entry name" value="GH10112P-RELATED"/>
    <property type="match status" value="1"/>
</dbReference>
<reference evidence="4" key="1">
    <citation type="submission" date="2017-01" db="EMBL/GenBank/DDBJ databases">
        <authorList>
            <person name="Varghese N."/>
            <person name="Submissions S."/>
        </authorList>
    </citation>
    <scope>NUCLEOTIDE SEQUENCE [LARGE SCALE GENOMIC DNA]</scope>
    <source>
        <strain evidence="4">LP100</strain>
    </source>
</reference>
<feature type="domain" description="Serpin" evidence="2">
    <location>
        <begin position="78"/>
        <end position="433"/>
    </location>
</feature>
<dbReference type="STRING" id="1317125.SAMN05444128_3814"/>
<dbReference type="EMBL" id="FTPP01000005">
    <property type="protein sequence ID" value="SIT94926.1"/>
    <property type="molecule type" value="Genomic_DNA"/>
</dbReference>
<gene>
    <name evidence="3" type="ORF">SAMN05444128_3814</name>
</gene>
<dbReference type="SMART" id="SM00093">
    <property type="entry name" value="SERPIN"/>
    <property type="match status" value="1"/>
</dbReference>
<evidence type="ECO:0000256" key="1">
    <source>
        <dbReference type="RuleBase" id="RU000411"/>
    </source>
</evidence>
<protein>
    <submittedName>
        <fullName evidence="3">Serpin B</fullName>
    </submittedName>
</protein>